<dbReference type="EC" id="3.5.4.26" evidence="12"/>
<dbReference type="EC" id="1.1.1.193" evidence="12"/>
<dbReference type="InterPro" id="IPR050765">
    <property type="entry name" value="Riboflavin_Biosynth_HTPR"/>
</dbReference>
<dbReference type="Pfam" id="PF00383">
    <property type="entry name" value="dCMP_cyt_deam_1"/>
    <property type="match status" value="1"/>
</dbReference>
<evidence type="ECO:0000256" key="11">
    <source>
        <dbReference type="ARBA" id="ARBA00023268"/>
    </source>
</evidence>
<feature type="binding site" evidence="14">
    <location>
        <position position="213"/>
    </location>
    <ligand>
        <name>substrate</name>
    </ligand>
</feature>
<comment type="similarity">
    <text evidence="4 12">In the N-terminal section; belongs to the cytidine and deoxycytidylate deaminase family.</text>
</comment>
<evidence type="ECO:0000256" key="3">
    <source>
        <dbReference type="ARBA" id="ARBA00004910"/>
    </source>
</evidence>
<evidence type="ECO:0000256" key="4">
    <source>
        <dbReference type="ARBA" id="ARBA00005259"/>
    </source>
</evidence>
<dbReference type="PROSITE" id="PS00903">
    <property type="entry name" value="CYT_DCMP_DEAMINASES_1"/>
    <property type="match status" value="1"/>
</dbReference>
<dbReference type="GO" id="GO:0009231">
    <property type="term" value="P:riboflavin biosynthetic process"/>
    <property type="evidence" value="ECO:0007669"/>
    <property type="project" value="UniProtKB-KW"/>
</dbReference>
<comment type="catalytic activity">
    <reaction evidence="12">
        <text>2,5-diamino-6-hydroxy-4-(5-phosphoribosylamino)-pyrimidine + H2O + H(+) = 5-amino-6-(5-phospho-D-ribosylamino)uracil + NH4(+)</text>
        <dbReference type="Rhea" id="RHEA:21868"/>
        <dbReference type="ChEBI" id="CHEBI:15377"/>
        <dbReference type="ChEBI" id="CHEBI:15378"/>
        <dbReference type="ChEBI" id="CHEBI:28938"/>
        <dbReference type="ChEBI" id="CHEBI:58453"/>
        <dbReference type="ChEBI" id="CHEBI:58614"/>
        <dbReference type="EC" id="3.5.4.26"/>
    </reaction>
</comment>
<protein>
    <recommendedName>
        <fullName evidence="12">Riboflavin biosynthesis protein RibD</fullName>
    </recommendedName>
    <domain>
        <recommendedName>
            <fullName evidence="12">Diaminohydroxyphosphoribosylaminopyrimidine deaminase</fullName>
            <shortName evidence="12">DRAP deaminase</shortName>
            <ecNumber evidence="12">3.5.4.26</ecNumber>
        </recommendedName>
        <alternativeName>
            <fullName evidence="12">Riboflavin-specific deaminase</fullName>
        </alternativeName>
    </domain>
    <domain>
        <recommendedName>
            <fullName evidence="12">5-amino-6-(5-phosphoribosylamino)uracil reductase</fullName>
            <ecNumber evidence="12">1.1.1.193</ecNumber>
        </recommendedName>
        <alternativeName>
            <fullName evidence="12">HTP reductase</fullName>
        </alternativeName>
    </domain>
</protein>
<feature type="binding site" evidence="14">
    <location>
        <begin position="287"/>
        <end position="293"/>
    </location>
    <ligand>
        <name>NADP(+)</name>
        <dbReference type="ChEBI" id="CHEBI:58349"/>
    </ligand>
</feature>
<evidence type="ECO:0000256" key="2">
    <source>
        <dbReference type="ARBA" id="ARBA00004882"/>
    </source>
</evidence>
<dbReference type="GO" id="GO:0008835">
    <property type="term" value="F:diaminohydroxyphosphoribosylaminopyrimidine deaminase activity"/>
    <property type="evidence" value="ECO:0007669"/>
    <property type="project" value="UniProtKB-EC"/>
</dbReference>
<dbReference type="InterPro" id="IPR016192">
    <property type="entry name" value="APOBEC/CMP_deaminase_Zn-bd"/>
</dbReference>
<organism evidence="17 18">
    <name type="scientific">Membranihabitans marinus</name>
    <dbReference type="NCBI Taxonomy" id="1227546"/>
    <lineage>
        <taxon>Bacteria</taxon>
        <taxon>Pseudomonadati</taxon>
        <taxon>Bacteroidota</taxon>
        <taxon>Saprospiria</taxon>
        <taxon>Saprospirales</taxon>
        <taxon>Saprospiraceae</taxon>
        <taxon>Membranihabitans</taxon>
    </lineage>
</organism>
<feature type="binding site" evidence="14">
    <location>
        <position position="190"/>
    </location>
    <ligand>
        <name>substrate</name>
    </ligand>
</feature>
<reference evidence="17" key="1">
    <citation type="submission" date="2021-06" db="EMBL/GenBank/DDBJ databases">
        <title>44 bacteria genomes isolated from Dapeng, Shenzhen.</title>
        <authorList>
            <person name="Zheng W."/>
            <person name="Yu S."/>
            <person name="Huang Y."/>
        </authorList>
    </citation>
    <scope>NUCLEOTIDE SEQUENCE</scope>
    <source>
        <strain evidence="17">DP5N28-2</strain>
    </source>
</reference>
<dbReference type="PANTHER" id="PTHR38011">
    <property type="entry name" value="DIHYDROFOLATE REDUCTASE FAMILY PROTEIN (AFU_ORTHOLOGUE AFUA_8G06820)"/>
    <property type="match status" value="1"/>
</dbReference>
<comment type="caution">
    <text evidence="17">The sequence shown here is derived from an EMBL/GenBank/DDBJ whole genome shotgun (WGS) entry which is preliminary data.</text>
</comment>
<dbReference type="InterPro" id="IPR024072">
    <property type="entry name" value="DHFR-like_dom_sf"/>
</dbReference>
<dbReference type="PANTHER" id="PTHR38011:SF7">
    <property type="entry name" value="2,5-DIAMINO-6-RIBOSYLAMINO-4(3H)-PYRIMIDINONE 5'-PHOSPHATE REDUCTASE"/>
    <property type="match status" value="1"/>
</dbReference>
<accession>A0A953HJU8</accession>
<keyword evidence="18" id="KW-1185">Reference proteome</keyword>
<dbReference type="SUPFAM" id="SSF53927">
    <property type="entry name" value="Cytidine deaminase-like"/>
    <property type="match status" value="1"/>
</dbReference>
<feature type="binding site" evidence="14">
    <location>
        <position position="285"/>
    </location>
    <ligand>
        <name>substrate</name>
    </ligand>
</feature>
<keyword evidence="8 12" id="KW-0862">Zinc</keyword>
<dbReference type="Gene3D" id="3.40.430.10">
    <property type="entry name" value="Dihydrofolate Reductase, subunit A"/>
    <property type="match status" value="1"/>
</dbReference>
<evidence type="ECO:0000256" key="14">
    <source>
        <dbReference type="PIRSR" id="PIRSR006769-2"/>
    </source>
</evidence>
<dbReference type="Proteomes" id="UP000753961">
    <property type="component" value="Unassembled WGS sequence"/>
</dbReference>
<dbReference type="CDD" id="cd01284">
    <property type="entry name" value="Riboflavin_deaminase-reductase"/>
    <property type="match status" value="1"/>
</dbReference>
<keyword evidence="12 17" id="KW-0378">Hydrolase</keyword>
<comment type="function">
    <text evidence="1 12">Converts 2,5-diamino-6-(ribosylamino)-4(3h)-pyrimidinone 5'-phosphate into 5-amino-6-(ribosylamino)-2,4(1h,3h)-pyrimidinedione 5'-phosphate.</text>
</comment>
<evidence type="ECO:0000256" key="10">
    <source>
        <dbReference type="ARBA" id="ARBA00023002"/>
    </source>
</evidence>
<feature type="binding site" evidence="15">
    <location>
        <position position="55"/>
    </location>
    <ligand>
        <name>Zn(2+)</name>
        <dbReference type="ChEBI" id="CHEBI:29105"/>
        <note>catalytic</note>
    </ligand>
</feature>
<dbReference type="InterPro" id="IPR002125">
    <property type="entry name" value="CMP_dCMP_dom"/>
</dbReference>
<feature type="active site" description="Proton donor" evidence="13">
    <location>
        <position position="57"/>
    </location>
</feature>
<evidence type="ECO:0000256" key="5">
    <source>
        <dbReference type="ARBA" id="ARBA00007417"/>
    </source>
</evidence>
<gene>
    <name evidence="17" type="primary">ribD</name>
    <name evidence="17" type="ORF">KUV50_02745</name>
</gene>
<dbReference type="NCBIfam" id="TIGR00326">
    <property type="entry name" value="eubact_ribD"/>
    <property type="match status" value="1"/>
</dbReference>
<keyword evidence="9 12" id="KW-0521">NADP</keyword>
<feature type="binding site" evidence="15">
    <location>
        <position position="82"/>
    </location>
    <ligand>
        <name>Zn(2+)</name>
        <dbReference type="ChEBI" id="CHEBI:29105"/>
        <note>catalytic</note>
    </ligand>
</feature>
<dbReference type="PROSITE" id="PS51747">
    <property type="entry name" value="CYT_DCMP_DEAMINASES_2"/>
    <property type="match status" value="1"/>
</dbReference>
<evidence type="ECO:0000256" key="13">
    <source>
        <dbReference type="PIRSR" id="PIRSR006769-1"/>
    </source>
</evidence>
<dbReference type="EMBL" id="JAHVHU010000003">
    <property type="protein sequence ID" value="MBY5957037.1"/>
    <property type="molecule type" value="Genomic_DNA"/>
</dbReference>
<feature type="binding site" evidence="14">
    <location>
        <position position="202"/>
    </location>
    <ligand>
        <name>NADP(+)</name>
        <dbReference type="ChEBI" id="CHEBI:58349"/>
    </ligand>
</feature>
<evidence type="ECO:0000259" key="16">
    <source>
        <dbReference type="PROSITE" id="PS51747"/>
    </source>
</evidence>
<keyword evidence="11" id="KW-0511">Multifunctional enzyme</keyword>
<keyword evidence="7 12" id="KW-0479">Metal-binding</keyword>
<evidence type="ECO:0000256" key="1">
    <source>
        <dbReference type="ARBA" id="ARBA00002151"/>
    </source>
</evidence>
<comment type="pathway">
    <text evidence="2 12">Cofactor biosynthesis; riboflavin biosynthesis; 5-amino-6-(D-ribitylamino)uracil from GTP: step 2/4.</text>
</comment>
<comment type="pathway">
    <text evidence="3 12">Cofactor biosynthesis; riboflavin biosynthesis; 5-amino-6-(D-ribitylamino)uracil from GTP: step 3/4.</text>
</comment>
<evidence type="ECO:0000256" key="15">
    <source>
        <dbReference type="PIRSR" id="PIRSR006769-3"/>
    </source>
</evidence>
<evidence type="ECO:0000256" key="9">
    <source>
        <dbReference type="ARBA" id="ARBA00022857"/>
    </source>
</evidence>
<name>A0A953HJU8_9BACT</name>
<dbReference type="InterPro" id="IPR002734">
    <property type="entry name" value="RibDG_C"/>
</dbReference>
<dbReference type="RefSeq" id="WP_222578561.1">
    <property type="nucleotide sequence ID" value="NZ_JAHVHU010000003.1"/>
</dbReference>
<dbReference type="Gene3D" id="3.40.140.10">
    <property type="entry name" value="Cytidine Deaminase, domain 2"/>
    <property type="match status" value="1"/>
</dbReference>
<dbReference type="InterPro" id="IPR004794">
    <property type="entry name" value="Eubact_RibD"/>
</dbReference>
<evidence type="ECO:0000256" key="6">
    <source>
        <dbReference type="ARBA" id="ARBA00022619"/>
    </source>
</evidence>
<feature type="binding site" evidence="15">
    <location>
        <position position="91"/>
    </location>
    <ligand>
        <name>Zn(2+)</name>
        <dbReference type="ChEBI" id="CHEBI:29105"/>
        <note>catalytic</note>
    </ligand>
</feature>
<comment type="cofactor">
    <cofactor evidence="12 15">
        <name>Zn(2+)</name>
        <dbReference type="ChEBI" id="CHEBI:29105"/>
    </cofactor>
    <text evidence="12 15">Binds 1 zinc ion.</text>
</comment>
<evidence type="ECO:0000256" key="12">
    <source>
        <dbReference type="PIRNR" id="PIRNR006769"/>
    </source>
</evidence>
<sequence length="347" mass="38996">MTDQYRKTILRRCNELALRARGKTSTNPNVGAIILNPTTRKIRSEGWHQSFGGPHAEINAIQGIHKKESIKGNTIAVSLEPCNHSGKTPACTRAILENKITQVVIDQVDPDPRMQSQSLELLRKQGVDVSPPLSSPEGDIVLQPFRINLLKKRPYIRLKMAISADRFIGRKNEQVKISNALSNRWVHRIRNETQAIMAGTNTLLNDNPQFTSRYGNEHQPIPILLDRNGVLPSHLRVFHNRTRPIVVTLNKESDYPGTRVYKDPHDLSATFQSLYQHNIGSILIEGGSTFFTSLFKENLWDELMIIQNSTLNLGSGILAPEFPAGESVQDIKLGSDNIRCIKNSKCR</sequence>
<proteinExistence type="inferred from homology"/>
<keyword evidence="10 12" id="KW-0560">Oxidoreductase</keyword>
<comment type="catalytic activity">
    <reaction evidence="12">
        <text>5-amino-6-(5-phospho-D-ribitylamino)uracil + NADP(+) = 5-amino-6-(5-phospho-D-ribosylamino)uracil + NADPH + H(+)</text>
        <dbReference type="Rhea" id="RHEA:17845"/>
        <dbReference type="ChEBI" id="CHEBI:15378"/>
        <dbReference type="ChEBI" id="CHEBI:57783"/>
        <dbReference type="ChEBI" id="CHEBI:58349"/>
        <dbReference type="ChEBI" id="CHEBI:58421"/>
        <dbReference type="ChEBI" id="CHEBI:58453"/>
        <dbReference type="EC" id="1.1.1.193"/>
    </reaction>
</comment>
<dbReference type="PIRSF" id="PIRSF006769">
    <property type="entry name" value="RibD"/>
    <property type="match status" value="1"/>
</dbReference>
<evidence type="ECO:0000313" key="18">
    <source>
        <dbReference type="Proteomes" id="UP000753961"/>
    </source>
</evidence>
<evidence type="ECO:0000313" key="17">
    <source>
        <dbReference type="EMBL" id="MBY5957037.1"/>
    </source>
</evidence>
<feature type="domain" description="CMP/dCMP-type deaminase" evidence="16">
    <location>
        <begin position="4"/>
        <end position="121"/>
    </location>
</feature>
<feature type="binding site" evidence="14">
    <location>
        <position position="206"/>
    </location>
    <ligand>
        <name>substrate</name>
    </ligand>
</feature>
<feature type="binding site" evidence="14">
    <location>
        <position position="161"/>
    </location>
    <ligand>
        <name>NADP(+)</name>
        <dbReference type="ChEBI" id="CHEBI:58349"/>
    </ligand>
</feature>
<keyword evidence="6 12" id="KW-0686">Riboflavin biosynthesis</keyword>
<dbReference type="GO" id="GO:0008703">
    <property type="term" value="F:5-amino-6-(5-phosphoribosylamino)uracil reductase activity"/>
    <property type="evidence" value="ECO:0007669"/>
    <property type="project" value="UniProtKB-EC"/>
</dbReference>
<dbReference type="Pfam" id="PF01872">
    <property type="entry name" value="RibD_C"/>
    <property type="match status" value="1"/>
</dbReference>
<dbReference type="AlphaFoldDB" id="A0A953HJU8"/>
<evidence type="ECO:0000256" key="8">
    <source>
        <dbReference type="ARBA" id="ARBA00022833"/>
    </source>
</evidence>
<evidence type="ECO:0000256" key="7">
    <source>
        <dbReference type="ARBA" id="ARBA00022723"/>
    </source>
</evidence>
<comment type="similarity">
    <text evidence="5 12">In the C-terminal section; belongs to the HTP reductase family.</text>
</comment>
<dbReference type="InterPro" id="IPR016193">
    <property type="entry name" value="Cytidine_deaminase-like"/>
</dbReference>
<dbReference type="SUPFAM" id="SSF53597">
    <property type="entry name" value="Dihydrofolate reductase-like"/>
    <property type="match status" value="1"/>
</dbReference>
<dbReference type="GO" id="GO:0008270">
    <property type="term" value="F:zinc ion binding"/>
    <property type="evidence" value="ECO:0007669"/>
    <property type="project" value="InterPro"/>
</dbReference>